<reference evidence="6" key="1">
    <citation type="journal article" date="2008" name="Chem. Biol.">
        <title>Characterization of the azinomycin B biosynthetic gene cluster revealing a different iterative type I polyketide synthase for naphthoate biosynthesis.</title>
        <authorList>
            <person name="Zhao Q."/>
            <person name="He Q."/>
            <person name="Ding W."/>
            <person name="Tang M."/>
            <person name="Kang Q."/>
            <person name="Yu Y."/>
            <person name="Deng W."/>
            <person name="Zhang Q."/>
            <person name="Fang J."/>
            <person name="Tang G."/>
            <person name="Liu W."/>
        </authorList>
    </citation>
    <scope>NUCLEOTIDE SEQUENCE</scope>
    <source>
        <strain evidence="6">NRRL 2485</strain>
    </source>
</reference>
<name>B4XYB1_STREG</name>
<dbReference type="PANTHER" id="PTHR47514:SF1">
    <property type="entry name" value="TRANSKETOLASE N-TERMINAL SECTION-RELATED"/>
    <property type="match status" value="1"/>
</dbReference>
<dbReference type="SMR" id="B4XYB1"/>
<dbReference type="CDD" id="cd02012">
    <property type="entry name" value="TPP_TK"/>
    <property type="match status" value="1"/>
</dbReference>
<dbReference type="GO" id="GO:0000287">
    <property type="term" value="F:magnesium ion binding"/>
    <property type="evidence" value="ECO:0007669"/>
    <property type="project" value="UniProtKB-ARBA"/>
</dbReference>
<dbReference type="InterPro" id="IPR029061">
    <property type="entry name" value="THDP-binding"/>
</dbReference>
<dbReference type="InterPro" id="IPR005474">
    <property type="entry name" value="Transketolase_N"/>
</dbReference>
<organism evidence="6">
    <name type="scientific">Streptomyces sahachiroi</name>
    <dbReference type="NCBI Taxonomy" id="285525"/>
    <lineage>
        <taxon>Bacteria</taxon>
        <taxon>Bacillati</taxon>
        <taxon>Actinomycetota</taxon>
        <taxon>Actinomycetes</taxon>
        <taxon>Kitasatosporales</taxon>
        <taxon>Streptomycetaceae</taxon>
        <taxon>Streptomyces</taxon>
    </lineage>
</organism>
<gene>
    <name evidence="6" type="primary">azi18</name>
</gene>
<dbReference type="PANTHER" id="PTHR47514">
    <property type="entry name" value="TRANSKETOLASE N-TERMINAL SECTION-RELATED"/>
    <property type="match status" value="1"/>
</dbReference>
<dbReference type="EMBL" id="EU240558">
    <property type="protein sequence ID" value="ABY83157.1"/>
    <property type="molecule type" value="Genomic_DNA"/>
</dbReference>
<feature type="compositionally biased region" description="Pro residues" evidence="4">
    <location>
        <begin position="36"/>
        <end position="51"/>
    </location>
</feature>
<comment type="cofactor">
    <cofactor evidence="1">
        <name>thiamine diphosphate</name>
        <dbReference type="ChEBI" id="CHEBI:58937"/>
    </cofactor>
</comment>
<evidence type="ECO:0000259" key="5">
    <source>
        <dbReference type="Pfam" id="PF00456"/>
    </source>
</evidence>
<dbReference type="AlphaFoldDB" id="B4XYB1"/>
<evidence type="ECO:0000256" key="2">
    <source>
        <dbReference type="ARBA" id="ARBA00007131"/>
    </source>
</evidence>
<dbReference type="SUPFAM" id="SSF52518">
    <property type="entry name" value="Thiamin diphosphate-binding fold (THDP-binding)"/>
    <property type="match status" value="1"/>
</dbReference>
<dbReference type="Gene3D" id="3.40.50.970">
    <property type="match status" value="1"/>
</dbReference>
<sequence>MSRPPLPRRFLRSTSWSTSRTDARPKGIRTMAVPLTGPPQPPAPAPPPQPLDPADMARRIRQDVIRMAGGPEGAHVGGSLSCADVLAVLHTRLLRPGDSFVLSKGHAAPALYSTLVQLGRLPADELDSYTAPGSRLFGHPSHDLPGVEFATGSLGHGLGLSVGLAIAEQLHGGDGRVYTLLGDGELQEGSVWEAALLAGHRRPPGLVAVVDRNGLQITGGTEDCVGLEPLDAKFAAFGWETRTVDGHDLPALYEALQPSPGGPVAVLARTVKGRGVPFLEARVAGHYAKLKPALVSRALAALGHPVQGGTA</sequence>
<evidence type="ECO:0000256" key="3">
    <source>
        <dbReference type="ARBA" id="ARBA00023052"/>
    </source>
</evidence>
<accession>B4XYB1</accession>
<evidence type="ECO:0000313" key="6">
    <source>
        <dbReference type="EMBL" id="ABY83157.1"/>
    </source>
</evidence>
<evidence type="ECO:0000256" key="1">
    <source>
        <dbReference type="ARBA" id="ARBA00001964"/>
    </source>
</evidence>
<protein>
    <submittedName>
        <fullName evidence="6">Azi18</fullName>
    </submittedName>
</protein>
<feature type="domain" description="Transketolase N-terminal" evidence="5">
    <location>
        <begin position="60"/>
        <end position="303"/>
    </location>
</feature>
<dbReference type="Pfam" id="PF00456">
    <property type="entry name" value="Transketolase_N"/>
    <property type="match status" value="1"/>
</dbReference>
<feature type="region of interest" description="Disordered" evidence="4">
    <location>
        <begin position="1"/>
        <end position="54"/>
    </location>
</feature>
<keyword evidence="3" id="KW-0786">Thiamine pyrophosphate</keyword>
<evidence type="ECO:0000256" key="4">
    <source>
        <dbReference type="SAM" id="MobiDB-lite"/>
    </source>
</evidence>
<comment type="similarity">
    <text evidence="2">Belongs to the transketolase family.</text>
</comment>
<proteinExistence type="inferred from homology"/>